<sequence length="316" mass="34791">MNAATLPAHGTTQRYKTHKCRCVPCRRAAVRVDTECRMDRLAGRPRMVPAGPAAEHLRKLLSTLSGQQVARAAGVHPTVITRVASGERRMVQRGTAEKILAVPVTVRVTKGVVPTFGASRRVRALYALGYMYQDIAQAIGSTPDCVADLAQGRRPGVSVHLDEAVRRVYDAWSMRVPPYSREMVRTRNRAAKQGWVPPLAWDDDAIDDPRGVPVLDVERPAAETAKNAAARFLMGESVVLSHVARREAVVHLMQWTELSFAEIAERVDSTPSAVETSWERAKKKARESGQPVPWRRVVQQSYGAGAARTQEMGMVA</sequence>
<organism evidence="1 2">
    <name type="scientific">Streptomyces olivaceiscleroticus</name>
    <dbReference type="NCBI Taxonomy" id="68245"/>
    <lineage>
        <taxon>Bacteria</taxon>
        <taxon>Bacillati</taxon>
        <taxon>Actinomycetota</taxon>
        <taxon>Actinomycetes</taxon>
        <taxon>Kitasatosporales</taxon>
        <taxon>Streptomycetaceae</taxon>
        <taxon>Streptomyces</taxon>
    </lineage>
</organism>
<gene>
    <name evidence="1" type="ORF">GCM10010361_78070</name>
</gene>
<dbReference type="SUPFAM" id="SSF88659">
    <property type="entry name" value="Sigma3 and sigma4 domains of RNA polymerase sigma factors"/>
    <property type="match status" value="1"/>
</dbReference>
<proteinExistence type="predicted"/>
<keyword evidence="2" id="KW-1185">Reference proteome</keyword>
<comment type="caution">
    <text evidence="1">The sequence shown here is derived from an EMBL/GenBank/DDBJ whole genome shotgun (WGS) entry which is preliminary data.</text>
</comment>
<dbReference type="InterPro" id="IPR013324">
    <property type="entry name" value="RNA_pol_sigma_r3/r4-like"/>
</dbReference>
<accession>A0ABN1BP48</accession>
<name>A0ABN1BP48_9ACTN</name>
<evidence type="ECO:0000313" key="2">
    <source>
        <dbReference type="Proteomes" id="UP001500909"/>
    </source>
</evidence>
<reference evidence="1 2" key="1">
    <citation type="journal article" date="2019" name="Int. J. Syst. Evol. Microbiol.">
        <title>The Global Catalogue of Microorganisms (GCM) 10K type strain sequencing project: providing services to taxonomists for standard genome sequencing and annotation.</title>
        <authorList>
            <consortium name="The Broad Institute Genomics Platform"/>
            <consortium name="The Broad Institute Genome Sequencing Center for Infectious Disease"/>
            <person name="Wu L."/>
            <person name="Ma J."/>
        </authorList>
    </citation>
    <scope>NUCLEOTIDE SEQUENCE [LARGE SCALE GENOMIC DNA]</scope>
    <source>
        <strain evidence="1 2">JCM 4805</strain>
    </source>
</reference>
<dbReference type="EMBL" id="BAAABY010000070">
    <property type="protein sequence ID" value="GAA0500947.1"/>
    <property type="molecule type" value="Genomic_DNA"/>
</dbReference>
<protein>
    <submittedName>
        <fullName evidence="1">Uncharacterized protein</fullName>
    </submittedName>
</protein>
<dbReference type="Gene3D" id="1.10.10.10">
    <property type="entry name" value="Winged helix-like DNA-binding domain superfamily/Winged helix DNA-binding domain"/>
    <property type="match status" value="1"/>
</dbReference>
<dbReference type="InterPro" id="IPR036388">
    <property type="entry name" value="WH-like_DNA-bd_sf"/>
</dbReference>
<dbReference type="Proteomes" id="UP001500909">
    <property type="component" value="Unassembled WGS sequence"/>
</dbReference>
<evidence type="ECO:0000313" key="1">
    <source>
        <dbReference type="EMBL" id="GAA0500947.1"/>
    </source>
</evidence>